<dbReference type="GO" id="GO:0005096">
    <property type="term" value="F:GTPase activator activity"/>
    <property type="evidence" value="ECO:0007669"/>
    <property type="project" value="TreeGrafter"/>
</dbReference>
<dbReference type="PANTHER" id="PTHR47219">
    <property type="entry name" value="RAB GTPASE-ACTIVATING PROTEIN 1-LIKE"/>
    <property type="match status" value="1"/>
</dbReference>
<dbReference type="Pfam" id="PF00566">
    <property type="entry name" value="RabGAP-TBC"/>
    <property type="match status" value="1"/>
</dbReference>
<dbReference type="FunFam" id="1.10.8.270:FF:000010">
    <property type="entry name" value="Putative USP6 N-terminal-like protein"/>
    <property type="match status" value="1"/>
</dbReference>
<protein>
    <recommendedName>
        <fullName evidence="1">Rab-GAP TBC domain-containing protein</fullName>
    </recommendedName>
</protein>
<dbReference type="InterPro" id="IPR050302">
    <property type="entry name" value="Rab_GAP_TBC_domain"/>
</dbReference>
<dbReference type="InterPro" id="IPR035969">
    <property type="entry name" value="Rab-GAP_TBC_sf"/>
</dbReference>
<accession>A0AAV8X991</accession>
<dbReference type="AlphaFoldDB" id="A0AAV8X991"/>
<dbReference type="EMBL" id="JANEYF010003640">
    <property type="protein sequence ID" value="KAJ8934991.1"/>
    <property type="molecule type" value="Genomic_DNA"/>
</dbReference>
<dbReference type="FunFam" id="1.10.10.750:FF:000001">
    <property type="entry name" value="TBC1 domain family member 10A"/>
    <property type="match status" value="1"/>
</dbReference>
<dbReference type="Gene3D" id="1.10.8.270">
    <property type="entry name" value="putative rabgap domain of human tbc1 domain family member 14 like domains"/>
    <property type="match status" value="1"/>
</dbReference>
<proteinExistence type="predicted"/>
<dbReference type="InterPro" id="IPR000195">
    <property type="entry name" value="Rab-GAP-TBC_dom"/>
</dbReference>
<organism evidence="2 3">
    <name type="scientific">Rhamnusium bicolor</name>
    <dbReference type="NCBI Taxonomy" id="1586634"/>
    <lineage>
        <taxon>Eukaryota</taxon>
        <taxon>Metazoa</taxon>
        <taxon>Ecdysozoa</taxon>
        <taxon>Arthropoda</taxon>
        <taxon>Hexapoda</taxon>
        <taxon>Insecta</taxon>
        <taxon>Pterygota</taxon>
        <taxon>Neoptera</taxon>
        <taxon>Endopterygota</taxon>
        <taxon>Coleoptera</taxon>
        <taxon>Polyphaga</taxon>
        <taxon>Cucujiformia</taxon>
        <taxon>Chrysomeloidea</taxon>
        <taxon>Cerambycidae</taxon>
        <taxon>Lepturinae</taxon>
        <taxon>Rhagiini</taxon>
        <taxon>Rhamnusium</taxon>
    </lineage>
</organism>
<dbReference type="SUPFAM" id="SSF47923">
    <property type="entry name" value="Ypt/Rab-GAP domain of gyp1p"/>
    <property type="match status" value="2"/>
</dbReference>
<name>A0AAV8X991_9CUCU</name>
<evidence type="ECO:0000313" key="2">
    <source>
        <dbReference type="EMBL" id="KAJ8934991.1"/>
    </source>
</evidence>
<dbReference type="Gene3D" id="1.10.10.750">
    <property type="entry name" value="Ypt/Rab-GAP domain of gyp1p, domain 1"/>
    <property type="match status" value="1"/>
</dbReference>
<evidence type="ECO:0000313" key="3">
    <source>
        <dbReference type="Proteomes" id="UP001162156"/>
    </source>
</evidence>
<feature type="domain" description="Rab-GAP TBC" evidence="1">
    <location>
        <begin position="100"/>
        <end position="294"/>
    </location>
</feature>
<gene>
    <name evidence="2" type="ORF">NQ314_013078</name>
</gene>
<reference evidence="2" key="1">
    <citation type="journal article" date="2023" name="Insect Mol. Biol.">
        <title>Genome sequencing provides insights into the evolution of gene families encoding plant cell wall-degrading enzymes in longhorned beetles.</title>
        <authorList>
            <person name="Shin N.R."/>
            <person name="Okamura Y."/>
            <person name="Kirsch R."/>
            <person name="Pauchet Y."/>
        </authorList>
    </citation>
    <scope>NUCLEOTIDE SEQUENCE</scope>
    <source>
        <strain evidence="2">RBIC_L_NR</strain>
    </source>
</reference>
<dbReference type="PROSITE" id="PS50086">
    <property type="entry name" value="TBC_RABGAP"/>
    <property type="match status" value="1"/>
</dbReference>
<sequence length="439" mass="51353">MNEEDLLKRSAEEREKIFKRYEQGREGAEIDPWEDPGFEVYHATDRYGFIHDKRLPSKVDPQEAKKLQIEVERQKKWVKMLKNWDNSTVKEKLHSRVYKGIPNSLRTDAWCKLLQVDKVKKENKGKYTEMMRLARKYSTDARQIDSDVNRQFREHLHYRERYSIKQQSLFNVLTAYAMYNSEVGYCQGMSGLAGVLLMYMDEEDAFWAVHTLLTDPKYAMHGLYKEGFPKLTRFLAHHDRILTKLLSKVKKHFDKHGLDAILYSLKWFFVCFIERVSDILNLTNKLPRIVKLVKRSKEFVSPICHFQYGERVITAMAYTILKLHKRQLLKLSDMDSIVHYIQVKLYKDFVYDEDSVIRHLENSMEELKKTQIRLTWTSSETAKEAAEREKECQLSVGDSVGFTGTDTENNSTLGSCTSLASKSSICDSIGSSVEECTRL</sequence>
<dbReference type="PANTHER" id="PTHR47219:SF19">
    <property type="entry name" value="USP6 N-TERMINAL-LIKE PROTEIN ISOFORM X1"/>
    <property type="match status" value="1"/>
</dbReference>
<comment type="caution">
    <text evidence="2">The sequence shown here is derived from an EMBL/GenBank/DDBJ whole genome shotgun (WGS) entry which is preliminary data.</text>
</comment>
<evidence type="ECO:0000259" key="1">
    <source>
        <dbReference type="PROSITE" id="PS50086"/>
    </source>
</evidence>
<dbReference type="Gene3D" id="1.10.472.80">
    <property type="entry name" value="Ypt/Rab-GAP domain of gyp1p, domain 3"/>
    <property type="match status" value="1"/>
</dbReference>
<dbReference type="Proteomes" id="UP001162156">
    <property type="component" value="Unassembled WGS sequence"/>
</dbReference>
<keyword evidence="3" id="KW-1185">Reference proteome</keyword>
<dbReference type="SMART" id="SM00164">
    <property type="entry name" value="TBC"/>
    <property type="match status" value="1"/>
</dbReference>
<dbReference type="GO" id="GO:0031267">
    <property type="term" value="F:small GTPase binding"/>
    <property type="evidence" value="ECO:0007669"/>
    <property type="project" value="TreeGrafter"/>
</dbReference>